<dbReference type="EMBL" id="HE983845">
    <property type="protein sequence ID" value="CCM43547.1"/>
    <property type="molecule type" value="Genomic_DNA"/>
</dbReference>
<name>K4RI17_9CAUD</name>
<dbReference type="RefSeq" id="YP_007236824.1">
    <property type="nucleotide sequence ID" value="NC_019918.1"/>
</dbReference>
<reference evidence="1 2" key="1">
    <citation type="journal article" date="2013" name="PLoS ONE">
        <title>The Susceptibility of Pseudomonas aeruginosa Strains from Cystic Fibrosis Patients to Bacteriophages.</title>
        <authorList>
            <person name="Essoh C."/>
            <person name="Blouin Y."/>
            <person name="Loukou G."/>
            <person name="Cablanmian A."/>
            <person name="Lathro S."/>
            <person name="Kutter E."/>
            <person name="Thien H.V."/>
            <person name="Vergnaud G."/>
            <person name="Pourcel C."/>
        </authorList>
    </citation>
    <scope>NUCLEOTIDE SEQUENCE [LARGE SCALE GENOMIC DNA]</scope>
    <source>
        <strain evidence="1">VB_PaeM_C2-10_Ab1</strain>
    </source>
</reference>
<protein>
    <submittedName>
        <fullName evidence="1">Uncharacterized protein</fullName>
    </submittedName>
</protein>
<organism evidence="1 2">
    <name type="scientific">Pseudomonas phage vB_PaeM_C2-10_Ab1</name>
    <dbReference type="NCBI Taxonomy" id="1231048"/>
    <lineage>
        <taxon>Viruses</taxon>
        <taxon>Duplodnaviria</taxon>
        <taxon>Heunggongvirae</taxon>
        <taxon>Uroviricota</taxon>
        <taxon>Caudoviricetes</taxon>
        <taxon>Vandenendeviridae</taxon>
        <taxon>Skurskavirinae</taxon>
        <taxon>Pakpunavirus</taxon>
        <taxon>Pakpunavirus CAb1</taxon>
    </lineage>
</organism>
<evidence type="ECO:0000313" key="2">
    <source>
        <dbReference type="Proteomes" id="UP000001234"/>
    </source>
</evidence>
<proteinExistence type="predicted"/>
<sequence>MQTWRKRMKTKEIDVSNFTAEQFDAFLEYCQYAQLKVGEGVVDKIREWMEHPISVDGPDDSPRCLYIRDHPEDRFISYGTGLRSKWQPDVYDLYRPTFQTKCVMTLGKADKYVVVGDETISLEELKTILAKQGVFAAFGGSNV</sequence>
<dbReference type="KEGG" id="vg:14296497"/>
<dbReference type="Proteomes" id="UP000001234">
    <property type="component" value="Segment"/>
</dbReference>
<evidence type="ECO:0000313" key="1">
    <source>
        <dbReference type="EMBL" id="CCM43547.1"/>
    </source>
</evidence>
<dbReference type="GeneID" id="14296497"/>
<gene>
    <name evidence="1" type="ORF">BN405_2-10_Ab1_orf_03</name>
</gene>
<accession>K4RI17</accession>
<keyword evidence="2" id="KW-1185">Reference proteome</keyword>
<dbReference type="OrthoDB" id="12479at10239"/>